<evidence type="ECO:0000313" key="3">
    <source>
        <dbReference type="Proteomes" id="UP000886723"/>
    </source>
</evidence>
<dbReference type="AlphaFoldDB" id="A0A9D1NRI2"/>
<dbReference type="GO" id="GO:0042173">
    <property type="term" value="P:regulation of sporulation resulting in formation of a cellular spore"/>
    <property type="evidence" value="ECO:0007669"/>
    <property type="project" value="InterPro"/>
</dbReference>
<sequence>MEHLQEILLLKRAYLGWRYLGSLLSLALENEDYLLFLERGAFPAVASQYHTKVHCIERNIRTVIDQCWRPESRSGLQSICPIPLDQKPTVSEFIDILYLYLVRQNQQKKTAEYDL</sequence>
<evidence type="ECO:0000313" key="2">
    <source>
        <dbReference type="EMBL" id="HIV11614.1"/>
    </source>
</evidence>
<dbReference type="Pfam" id="PF08769">
    <property type="entry name" value="Spo0A_C"/>
    <property type="match status" value="1"/>
</dbReference>
<evidence type="ECO:0000259" key="1">
    <source>
        <dbReference type="Pfam" id="PF08769"/>
    </source>
</evidence>
<protein>
    <recommendedName>
        <fullName evidence="1">Sporulation initiation factor Spo0A C-terminal domain-containing protein</fullName>
    </recommendedName>
</protein>
<dbReference type="InterPro" id="IPR016032">
    <property type="entry name" value="Sig_transdc_resp-reg_C-effctor"/>
</dbReference>
<organism evidence="2 3">
    <name type="scientific">Candidatus Pullilachnospira stercoravium</name>
    <dbReference type="NCBI Taxonomy" id="2840913"/>
    <lineage>
        <taxon>Bacteria</taxon>
        <taxon>Bacillati</taxon>
        <taxon>Bacillota</taxon>
        <taxon>Clostridia</taxon>
        <taxon>Lachnospirales</taxon>
        <taxon>Lachnospiraceae</taxon>
        <taxon>Lachnospiraceae incertae sedis</taxon>
        <taxon>Candidatus Pullilachnospira</taxon>
    </lineage>
</organism>
<dbReference type="Proteomes" id="UP000886723">
    <property type="component" value="Unassembled WGS sequence"/>
</dbReference>
<dbReference type="GO" id="GO:0005737">
    <property type="term" value="C:cytoplasm"/>
    <property type="evidence" value="ECO:0007669"/>
    <property type="project" value="InterPro"/>
</dbReference>
<reference evidence="2" key="2">
    <citation type="journal article" date="2021" name="PeerJ">
        <title>Extensive microbial diversity within the chicken gut microbiome revealed by metagenomics and culture.</title>
        <authorList>
            <person name="Gilroy R."/>
            <person name="Ravi A."/>
            <person name="Getino M."/>
            <person name="Pursley I."/>
            <person name="Horton D.L."/>
            <person name="Alikhan N.F."/>
            <person name="Baker D."/>
            <person name="Gharbi K."/>
            <person name="Hall N."/>
            <person name="Watson M."/>
            <person name="Adriaenssens E.M."/>
            <person name="Foster-Nyarko E."/>
            <person name="Jarju S."/>
            <person name="Secka A."/>
            <person name="Antonio M."/>
            <person name="Oren A."/>
            <person name="Chaudhuri R.R."/>
            <person name="La Ragione R."/>
            <person name="Hildebrand F."/>
            <person name="Pallen M.J."/>
        </authorList>
    </citation>
    <scope>NUCLEOTIDE SEQUENCE</scope>
    <source>
        <strain evidence="2">ChiBcec2-4451</strain>
    </source>
</reference>
<dbReference type="Gene3D" id="1.10.10.10">
    <property type="entry name" value="Winged helix-like DNA-binding domain superfamily/Winged helix DNA-binding domain"/>
    <property type="match status" value="1"/>
</dbReference>
<comment type="caution">
    <text evidence="2">The sequence shown here is derived from an EMBL/GenBank/DDBJ whole genome shotgun (WGS) entry which is preliminary data.</text>
</comment>
<dbReference type="GO" id="GO:0005509">
    <property type="term" value="F:calcium ion binding"/>
    <property type="evidence" value="ECO:0007669"/>
    <property type="project" value="InterPro"/>
</dbReference>
<feature type="domain" description="Sporulation initiation factor Spo0A C-terminal" evidence="1">
    <location>
        <begin position="12"/>
        <end position="99"/>
    </location>
</feature>
<name>A0A9D1NRI2_9FIRM</name>
<dbReference type="InterPro" id="IPR036388">
    <property type="entry name" value="WH-like_DNA-bd_sf"/>
</dbReference>
<gene>
    <name evidence="2" type="ORF">IAA63_00550</name>
</gene>
<dbReference type="SUPFAM" id="SSF46894">
    <property type="entry name" value="C-terminal effector domain of the bipartite response regulators"/>
    <property type="match status" value="1"/>
</dbReference>
<accession>A0A9D1NRI2</accession>
<reference evidence="2" key="1">
    <citation type="submission" date="2020-10" db="EMBL/GenBank/DDBJ databases">
        <authorList>
            <person name="Gilroy R."/>
        </authorList>
    </citation>
    <scope>NUCLEOTIDE SEQUENCE</scope>
    <source>
        <strain evidence="2">ChiBcec2-4451</strain>
    </source>
</reference>
<dbReference type="EMBL" id="DVON01000014">
    <property type="protein sequence ID" value="HIV11614.1"/>
    <property type="molecule type" value="Genomic_DNA"/>
</dbReference>
<proteinExistence type="predicted"/>
<dbReference type="GO" id="GO:0003700">
    <property type="term" value="F:DNA-binding transcription factor activity"/>
    <property type="evidence" value="ECO:0007669"/>
    <property type="project" value="InterPro"/>
</dbReference>
<dbReference type="InterPro" id="IPR014879">
    <property type="entry name" value="Spo0A_C"/>
</dbReference>
<dbReference type="GO" id="GO:0003677">
    <property type="term" value="F:DNA binding"/>
    <property type="evidence" value="ECO:0007669"/>
    <property type="project" value="InterPro"/>
</dbReference>